<keyword evidence="1" id="KW-1133">Transmembrane helix</keyword>
<gene>
    <name evidence="3" type="ORF">LQV63_07005</name>
</gene>
<keyword evidence="4" id="KW-1185">Reference proteome</keyword>
<dbReference type="PANTHER" id="PTHR36834:SF2">
    <property type="entry name" value="MEMBRANE PROTEIN"/>
    <property type="match status" value="1"/>
</dbReference>
<dbReference type="EMBL" id="JAJNBZ010000003">
    <property type="protein sequence ID" value="MCE5169057.1"/>
    <property type="molecule type" value="Genomic_DNA"/>
</dbReference>
<evidence type="ECO:0000313" key="4">
    <source>
        <dbReference type="Proteomes" id="UP001199916"/>
    </source>
</evidence>
<dbReference type="RefSeq" id="WP_267933919.1">
    <property type="nucleotide sequence ID" value="NZ_JAJNBZ010000003.1"/>
</dbReference>
<proteinExistence type="predicted"/>
<comment type="caution">
    <text evidence="3">The sequence shown here is derived from an EMBL/GenBank/DDBJ whole genome shotgun (WGS) entry which is preliminary data.</text>
</comment>
<dbReference type="PANTHER" id="PTHR36834">
    <property type="entry name" value="MEMBRANE PROTEIN-RELATED"/>
    <property type="match status" value="1"/>
</dbReference>
<sequence length="117" mass="13397">MVGLYPRPFSVDFYLFAELRRMTDIKLQLYYSVANIAMTVPFGLLIPMLYPFARKIYITGLLGLSFSLIIELAQVLFTTTRTATVDDLFFNTVGAIMGYCCFYLGNRSIRNHLSNKK</sequence>
<dbReference type="InterPro" id="IPR006976">
    <property type="entry name" value="VanZ-like"/>
</dbReference>
<name>A0ABS8YG28_9BACL</name>
<protein>
    <submittedName>
        <fullName evidence="3">VanZ family protein</fullName>
    </submittedName>
</protein>
<keyword evidence="1" id="KW-0812">Transmembrane</keyword>
<dbReference type="Proteomes" id="UP001199916">
    <property type="component" value="Unassembled WGS sequence"/>
</dbReference>
<feature type="transmembrane region" description="Helical" evidence="1">
    <location>
        <begin position="29"/>
        <end position="49"/>
    </location>
</feature>
<feature type="transmembrane region" description="Helical" evidence="1">
    <location>
        <begin position="88"/>
        <end position="106"/>
    </location>
</feature>
<reference evidence="3 4" key="1">
    <citation type="submission" date="2021-11" db="EMBL/GenBank/DDBJ databases">
        <title>Draft genome sequence of Paenibacillus profundus YoMME, a new Gram-positive bacteria with exoelectrogenic properties.</title>
        <authorList>
            <person name="Hubenova Y."/>
            <person name="Hubenova E."/>
            <person name="Manasiev Y."/>
            <person name="Peykov S."/>
            <person name="Mitov M."/>
        </authorList>
    </citation>
    <scope>NUCLEOTIDE SEQUENCE [LARGE SCALE GENOMIC DNA]</scope>
    <source>
        <strain evidence="3 4">YoMME</strain>
    </source>
</reference>
<dbReference type="Pfam" id="PF04892">
    <property type="entry name" value="VanZ"/>
    <property type="match status" value="1"/>
</dbReference>
<evidence type="ECO:0000259" key="2">
    <source>
        <dbReference type="Pfam" id="PF04892"/>
    </source>
</evidence>
<evidence type="ECO:0000256" key="1">
    <source>
        <dbReference type="SAM" id="Phobius"/>
    </source>
</evidence>
<organism evidence="3 4">
    <name type="scientific">Paenibacillus profundus</name>
    <dbReference type="NCBI Taxonomy" id="1173085"/>
    <lineage>
        <taxon>Bacteria</taxon>
        <taxon>Bacillati</taxon>
        <taxon>Bacillota</taxon>
        <taxon>Bacilli</taxon>
        <taxon>Bacillales</taxon>
        <taxon>Paenibacillaceae</taxon>
        <taxon>Paenibacillus</taxon>
    </lineage>
</organism>
<dbReference type="InterPro" id="IPR053150">
    <property type="entry name" value="Teicoplanin_resist-assoc"/>
</dbReference>
<evidence type="ECO:0000313" key="3">
    <source>
        <dbReference type="EMBL" id="MCE5169057.1"/>
    </source>
</evidence>
<keyword evidence="1" id="KW-0472">Membrane</keyword>
<feature type="transmembrane region" description="Helical" evidence="1">
    <location>
        <begin position="56"/>
        <end position="76"/>
    </location>
</feature>
<feature type="domain" description="VanZ-like" evidence="2">
    <location>
        <begin position="16"/>
        <end position="104"/>
    </location>
</feature>
<accession>A0ABS8YG28</accession>